<dbReference type="PANTHER" id="PTHR11905">
    <property type="entry name" value="ADAM A DISINTEGRIN AND METALLOPROTEASE DOMAIN"/>
    <property type="match status" value="1"/>
</dbReference>
<evidence type="ECO:0000259" key="11">
    <source>
        <dbReference type="PROSITE" id="PS50215"/>
    </source>
</evidence>
<dbReference type="CDD" id="cd04269">
    <property type="entry name" value="ZnMc_adamalysin_II_like"/>
    <property type="match status" value="1"/>
</dbReference>
<dbReference type="SUPFAM" id="SSF57552">
    <property type="entry name" value="Blood coagulation inhibitor (disintegrin)"/>
    <property type="match status" value="1"/>
</dbReference>
<dbReference type="SMART" id="SM00608">
    <property type="entry name" value="ACR"/>
    <property type="match status" value="1"/>
</dbReference>
<protein>
    <submittedName>
        <fullName evidence="13">ADA22 protein</fullName>
    </submittedName>
</protein>
<feature type="region of interest" description="Disordered" evidence="8">
    <location>
        <begin position="100"/>
        <end position="137"/>
    </location>
</feature>
<evidence type="ECO:0000313" key="13">
    <source>
        <dbReference type="EMBL" id="KAG2465015.1"/>
    </source>
</evidence>
<evidence type="ECO:0000256" key="5">
    <source>
        <dbReference type="PROSITE-ProRule" id="PRU00068"/>
    </source>
</evidence>
<feature type="domain" description="Disintegrin" evidence="10">
    <location>
        <begin position="737"/>
        <end position="803"/>
    </location>
</feature>
<dbReference type="InterPro" id="IPR006572">
    <property type="entry name" value="Znf_DBF"/>
</dbReference>
<feature type="compositionally biased region" description="Basic and acidic residues" evidence="8">
    <location>
        <begin position="302"/>
        <end position="311"/>
    </location>
</feature>
<proteinExistence type="predicted"/>
<dbReference type="GO" id="GO:0008270">
    <property type="term" value="F:zinc ion binding"/>
    <property type="evidence" value="ECO:0007669"/>
    <property type="project" value="UniProtKB-KW"/>
</dbReference>
<evidence type="ECO:0000256" key="8">
    <source>
        <dbReference type="SAM" id="MobiDB-lite"/>
    </source>
</evidence>
<dbReference type="InterPro" id="IPR038545">
    <property type="entry name" value="Znf_DBF_sf"/>
</dbReference>
<evidence type="ECO:0000256" key="9">
    <source>
        <dbReference type="SAM" id="Phobius"/>
    </source>
</evidence>
<keyword evidence="1" id="KW-0479">Metal-binding</keyword>
<dbReference type="AlphaFoldDB" id="A0A8X7X9P8"/>
<feature type="non-terminal residue" evidence="13">
    <location>
        <position position="1"/>
    </location>
</feature>
<dbReference type="GO" id="GO:0006508">
    <property type="term" value="P:proteolysis"/>
    <property type="evidence" value="ECO:0007669"/>
    <property type="project" value="InterPro"/>
</dbReference>
<keyword evidence="4 5" id="KW-1015">Disulfide bond</keyword>
<dbReference type="Gene3D" id="6.10.250.3410">
    <property type="entry name" value="DBF zinc finger"/>
    <property type="match status" value="1"/>
</dbReference>
<dbReference type="GO" id="GO:0004222">
    <property type="term" value="F:metalloendopeptidase activity"/>
    <property type="evidence" value="ECO:0007669"/>
    <property type="project" value="InterPro"/>
</dbReference>
<dbReference type="SMART" id="SM00586">
    <property type="entry name" value="ZnF_DBF"/>
    <property type="match status" value="1"/>
</dbReference>
<feature type="non-terminal residue" evidence="13">
    <location>
        <position position="1109"/>
    </location>
</feature>
<dbReference type="PANTHER" id="PTHR11905:SF14">
    <property type="entry name" value="DISINTEGRIN AND METALLOPROTEINASE DOMAIN-CONTAINING PROTEIN 22"/>
    <property type="match status" value="1"/>
</dbReference>
<dbReference type="InterPro" id="IPR024079">
    <property type="entry name" value="MetalloPept_cat_dom_sf"/>
</dbReference>
<reference evidence="13 14" key="1">
    <citation type="journal article" date="2021" name="Cell">
        <title>Tracing the genetic footprints of vertebrate landing in non-teleost ray-finned fishes.</title>
        <authorList>
            <person name="Bi X."/>
            <person name="Wang K."/>
            <person name="Yang L."/>
            <person name="Pan H."/>
            <person name="Jiang H."/>
            <person name="Wei Q."/>
            <person name="Fang M."/>
            <person name="Yu H."/>
            <person name="Zhu C."/>
            <person name="Cai Y."/>
            <person name="He Y."/>
            <person name="Gan X."/>
            <person name="Zeng H."/>
            <person name="Yu D."/>
            <person name="Zhu Y."/>
            <person name="Jiang H."/>
            <person name="Qiu Q."/>
            <person name="Yang H."/>
            <person name="Zhang Y.E."/>
            <person name="Wang W."/>
            <person name="Zhu M."/>
            <person name="He S."/>
            <person name="Zhang G."/>
        </authorList>
    </citation>
    <scope>NUCLEOTIDE SEQUENCE [LARGE SCALE GENOMIC DNA]</scope>
    <source>
        <strain evidence="13">Bchr_013</strain>
    </source>
</reference>
<dbReference type="GO" id="GO:0003676">
    <property type="term" value="F:nucleic acid binding"/>
    <property type="evidence" value="ECO:0007669"/>
    <property type="project" value="InterPro"/>
</dbReference>
<keyword evidence="2 7" id="KW-0863">Zinc-finger</keyword>
<dbReference type="Gene3D" id="4.10.70.10">
    <property type="entry name" value="Disintegrin domain"/>
    <property type="match status" value="1"/>
</dbReference>
<keyword evidence="9" id="KW-0472">Membrane</keyword>
<evidence type="ECO:0000256" key="3">
    <source>
        <dbReference type="ARBA" id="ARBA00022833"/>
    </source>
</evidence>
<dbReference type="PRINTS" id="PR00289">
    <property type="entry name" value="DISINTEGRIN"/>
</dbReference>
<dbReference type="Pfam" id="PF08516">
    <property type="entry name" value="ADAM_CR"/>
    <property type="match status" value="1"/>
</dbReference>
<name>A0A8X7X9P8_POLSE</name>
<dbReference type="InterPro" id="IPR001590">
    <property type="entry name" value="Peptidase_M12B"/>
</dbReference>
<gene>
    <name evidence="13" type="primary">Adam22</name>
    <name evidence="13" type="ORF">GTO96_0009494</name>
</gene>
<dbReference type="PROSITE" id="PS51265">
    <property type="entry name" value="ZF_DBF4"/>
    <property type="match status" value="1"/>
</dbReference>
<dbReference type="Gene3D" id="3.40.390.10">
    <property type="entry name" value="Collagenase (Catalytic Domain)"/>
    <property type="match status" value="1"/>
</dbReference>
<dbReference type="InterPro" id="IPR001762">
    <property type="entry name" value="Disintegrin_dom"/>
</dbReference>
<dbReference type="PROSITE" id="PS50215">
    <property type="entry name" value="ADAM_MEPRO"/>
    <property type="match status" value="1"/>
</dbReference>
<feature type="compositionally biased region" description="Basic residues" evidence="8">
    <location>
        <begin position="1048"/>
        <end position="1059"/>
    </location>
</feature>
<feature type="domain" description="DBF4-type" evidence="12">
    <location>
        <begin position="419"/>
        <end position="467"/>
    </location>
</feature>
<dbReference type="InterPro" id="IPR036436">
    <property type="entry name" value="Disintegrin_dom_sf"/>
</dbReference>
<keyword evidence="14" id="KW-1185">Reference proteome</keyword>
<dbReference type="Proteomes" id="UP000886611">
    <property type="component" value="Unassembled WGS sequence"/>
</dbReference>
<comment type="caution">
    <text evidence="6">Lacks conserved residue(s) required for the propagation of feature annotation.</text>
</comment>
<feature type="domain" description="Peptidase M12B" evidence="11">
    <location>
        <begin position="568"/>
        <end position="784"/>
    </location>
</feature>
<feature type="region of interest" description="Disordered" evidence="8">
    <location>
        <begin position="1034"/>
        <end position="1068"/>
    </location>
</feature>
<sequence>MQTRCCRLLFAGRAASYLTPPPEFEKAHSALHNSAHQEHTGHCTSSPLHCCEQKATVSCFCLKGEILDGNCPAVIDYTPYLKFTQRLRLENNTSQTHYSVHFNSSDSISSDEEELRTLGSSGSESSTPENMGPSHIMDESSWYSKCKRIEQKYRLALEQKGYLEELVRLRETQLSESVSQNKVLLKRLEDTQVTHKLEKEQLEYIVIELQDQLTVLKNHDLRSRQELKAHLTNQWPSPGALDSSAVALDTLFYRKRAGQWEEKSFHSLEQLSAEISLSQTSLDPTHLQDIDGKLEGSSSRSEGARILENKNKGIVSKANDSKNKSSQPILKPLSGKVFYLDLPFGKSTEILEKDILNLGGTRKNNTEKPLNSKFKAGRLAKPFLKVEDRSRSKGHVQSKSEQDIKKHFQTKIKIMDLKGKKKRGYCECCTTKYEDINAHLEGERHKSFSKSKEYDIVDEVASKLVHNFLDYKKDTKRVKCSLGVYFHAITMEENADRTKDIHTGNLEKKERIFSSTPHIFSKKMDRSDESNPLLGMFFDGNHTYMISPDERSESEASRIPHSVEIEKKYVELMIVNDHLMFKKHRLSVGHTNNYAKSVVNMADIIFKEQLNTRIVLVAMETWATDNKFNIDENPLITLREFMKYRRDFIKEKCDSVHLFSGGRFHSSLGGAAYLGGVCSLTKGGGVNEYGKADEMAITLAQTLGQNIGIFSDKKKMISDLPQQSQESAFMHTLDFQECQKEGGDCCKKCTLTEESKCSDGLCCKNCQFQLKGFACRDAVNDCDIPENCTGNSSQCPPNVHKMDGYTCEKNQGRCFNGRCKTKDGQCKYIWGEKATAADKYCYEKLNIEGTEKGNCGKDKDTWIQCNKQDVHCGYLLCSNISPAPRLGELQGGLTSYSVVQQSSALDCSGGHVMIDDDMDLGYVEDGTPCGAEMMCFDHRCVCSNELKCVCDRHWTGEDCNINSPLKDALSIDEAAAPRGIGSTNIIIGAIAGTILVLAVILGITAWGYKSNGLSHSWSERIPDSKHISDVCENGRPRSNSWQGNVGGNRKKLKGKKFRPRSNSTESSNSCCHQGKVVFLPNEEAYLQDLLFGESEIHICEWQRREVAGA</sequence>
<dbReference type="Pfam" id="PF01421">
    <property type="entry name" value="Reprolysin"/>
    <property type="match status" value="1"/>
</dbReference>
<dbReference type="FunFam" id="6.10.250.3410:FF:000001">
    <property type="entry name" value="Protein DBF4 homolog A"/>
    <property type="match status" value="1"/>
</dbReference>
<dbReference type="InterPro" id="IPR018358">
    <property type="entry name" value="Disintegrin_CS"/>
</dbReference>
<dbReference type="PROSITE" id="PS50214">
    <property type="entry name" value="DISINTEGRIN_2"/>
    <property type="match status" value="1"/>
</dbReference>
<evidence type="ECO:0000313" key="14">
    <source>
        <dbReference type="Proteomes" id="UP000886611"/>
    </source>
</evidence>
<dbReference type="SUPFAM" id="SSF55486">
    <property type="entry name" value="Metalloproteases ('zincins'), catalytic domain"/>
    <property type="match status" value="1"/>
</dbReference>
<keyword evidence="9" id="KW-1133">Transmembrane helix</keyword>
<evidence type="ECO:0000259" key="12">
    <source>
        <dbReference type="PROSITE" id="PS51265"/>
    </source>
</evidence>
<dbReference type="Pfam" id="PF00200">
    <property type="entry name" value="Disintegrin"/>
    <property type="match status" value="1"/>
</dbReference>
<accession>A0A8X7X9P8</accession>
<dbReference type="PROSITE" id="PS00427">
    <property type="entry name" value="DISINTEGRIN_1"/>
    <property type="match status" value="1"/>
</dbReference>
<feature type="disulfide bond" evidence="5">
    <location>
        <begin position="775"/>
        <end position="795"/>
    </location>
</feature>
<dbReference type="InterPro" id="IPR006586">
    <property type="entry name" value="ADAM_Cys-rich"/>
</dbReference>
<feature type="transmembrane region" description="Helical" evidence="9">
    <location>
        <begin position="985"/>
        <end position="1008"/>
    </location>
</feature>
<evidence type="ECO:0000256" key="4">
    <source>
        <dbReference type="ARBA" id="ARBA00023157"/>
    </source>
</evidence>
<evidence type="ECO:0000256" key="1">
    <source>
        <dbReference type="ARBA" id="ARBA00022723"/>
    </source>
</evidence>
<dbReference type="SMART" id="SM00050">
    <property type="entry name" value="DISIN"/>
    <property type="match status" value="1"/>
</dbReference>
<evidence type="ECO:0000256" key="6">
    <source>
        <dbReference type="PROSITE-ProRule" id="PRU00276"/>
    </source>
</evidence>
<keyword evidence="9" id="KW-0812">Transmembrane</keyword>
<evidence type="ECO:0000256" key="2">
    <source>
        <dbReference type="ARBA" id="ARBA00022771"/>
    </source>
</evidence>
<dbReference type="EMBL" id="JAATIS010002524">
    <property type="protein sequence ID" value="KAG2465015.1"/>
    <property type="molecule type" value="Genomic_DNA"/>
</dbReference>
<dbReference type="GO" id="GO:0098839">
    <property type="term" value="C:postsynaptic density membrane"/>
    <property type="evidence" value="ECO:0007669"/>
    <property type="project" value="TreeGrafter"/>
</dbReference>
<dbReference type="GO" id="GO:0005634">
    <property type="term" value="C:nucleus"/>
    <property type="evidence" value="ECO:0007669"/>
    <property type="project" value="UniProtKB-ARBA"/>
</dbReference>
<evidence type="ECO:0000259" key="10">
    <source>
        <dbReference type="PROSITE" id="PS50214"/>
    </source>
</evidence>
<keyword evidence="3" id="KW-0862">Zinc</keyword>
<organism evidence="13 14">
    <name type="scientific">Polypterus senegalus</name>
    <name type="common">Senegal bichir</name>
    <dbReference type="NCBI Taxonomy" id="55291"/>
    <lineage>
        <taxon>Eukaryota</taxon>
        <taxon>Metazoa</taxon>
        <taxon>Chordata</taxon>
        <taxon>Craniata</taxon>
        <taxon>Vertebrata</taxon>
        <taxon>Euteleostomi</taxon>
        <taxon>Actinopterygii</taxon>
        <taxon>Polypteriformes</taxon>
        <taxon>Polypteridae</taxon>
        <taxon>Polypterus</taxon>
    </lineage>
</organism>
<evidence type="ECO:0000256" key="7">
    <source>
        <dbReference type="PROSITE-ProRule" id="PRU00600"/>
    </source>
</evidence>
<dbReference type="Pfam" id="PF07535">
    <property type="entry name" value="zf-DBF"/>
    <property type="match status" value="1"/>
</dbReference>
<feature type="region of interest" description="Disordered" evidence="8">
    <location>
        <begin position="286"/>
        <end position="327"/>
    </location>
</feature>
<comment type="caution">
    <text evidence="13">The sequence shown here is derived from an EMBL/GenBank/DDBJ whole genome shotgun (WGS) entry which is preliminary data.</text>
</comment>
<feature type="compositionally biased region" description="Polar residues" evidence="8">
    <location>
        <begin position="118"/>
        <end position="129"/>
    </location>
</feature>
<dbReference type="InterPro" id="IPR034027">
    <property type="entry name" value="Reprolysin_adamalysin"/>
</dbReference>